<evidence type="ECO:0000313" key="3">
    <source>
        <dbReference type="Proteomes" id="UP000020773"/>
    </source>
</evidence>
<protein>
    <submittedName>
        <fullName evidence="2">Uncharacterized protein</fullName>
    </submittedName>
</protein>
<dbReference type="EMBL" id="JGDB01000010">
    <property type="protein sequence ID" value="EXY92881.1"/>
    <property type="molecule type" value="Genomic_DNA"/>
</dbReference>
<name>A0A015VBZ8_BACFG</name>
<proteinExistence type="predicted"/>
<keyword evidence="1" id="KW-1133">Transmembrane helix</keyword>
<dbReference type="PATRIC" id="fig|1339316.3.peg.398"/>
<dbReference type="Proteomes" id="UP000020773">
    <property type="component" value="Unassembled WGS sequence"/>
</dbReference>
<accession>A0A015VBZ8</accession>
<gene>
    <name evidence="2" type="ORF">M125_0402</name>
</gene>
<comment type="caution">
    <text evidence="2">The sequence shown here is derived from an EMBL/GenBank/DDBJ whole genome shotgun (WGS) entry which is preliminary data.</text>
</comment>
<keyword evidence="1" id="KW-0472">Membrane</keyword>
<dbReference type="AlphaFoldDB" id="A0A015VBZ8"/>
<evidence type="ECO:0000313" key="2">
    <source>
        <dbReference type="EMBL" id="EXY92881.1"/>
    </source>
</evidence>
<reference evidence="2 3" key="1">
    <citation type="submission" date="2014-02" db="EMBL/GenBank/DDBJ databases">
        <authorList>
            <person name="Sears C."/>
            <person name="Carroll K."/>
            <person name="Sack B.R."/>
            <person name="Qadri F."/>
            <person name="Myers L.L."/>
            <person name="Chung G.-T."/>
            <person name="Escheverria P."/>
            <person name="Fraser C.M."/>
            <person name="Sadzewicz L."/>
            <person name="Shefchek K.A."/>
            <person name="Tallon L."/>
            <person name="Das S.P."/>
            <person name="Daugherty S."/>
            <person name="Mongodin E.F."/>
        </authorList>
    </citation>
    <scope>NUCLEOTIDE SEQUENCE [LARGE SCALE GENOMIC DNA]</scope>
    <source>
        <strain evidence="3">3998T(B)3</strain>
    </source>
</reference>
<evidence type="ECO:0000256" key="1">
    <source>
        <dbReference type="SAM" id="Phobius"/>
    </source>
</evidence>
<feature type="transmembrane region" description="Helical" evidence="1">
    <location>
        <begin position="6"/>
        <end position="25"/>
    </location>
</feature>
<sequence>MKKLRLFYDVVISNNLFYFFFMFHVTQKKTEAVSNGLF</sequence>
<keyword evidence="1" id="KW-0812">Transmembrane</keyword>
<organism evidence="2 3">
    <name type="scientific">Bacteroides fragilis str. 3998T(B)3</name>
    <dbReference type="NCBI Taxonomy" id="1339316"/>
    <lineage>
        <taxon>Bacteria</taxon>
        <taxon>Pseudomonadati</taxon>
        <taxon>Bacteroidota</taxon>
        <taxon>Bacteroidia</taxon>
        <taxon>Bacteroidales</taxon>
        <taxon>Bacteroidaceae</taxon>
        <taxon>Bacteroides</taxon>
    </lineage>
</organism>